<dbReference type="RefSeq" id="WP_237281404.1">
    <property type="nucleotide sequence ID" value="NZ_CP016279.1"/>
</dbReference>
<keyword evidence="2" id="KW-0812">Transmembrane</keyword>
<protein>
    <submittedName>
        <fullName evidence="3">Uncharacterized protein</fullName>
    </submittedName>
</protein>
<evidence type="ECO:0000313" key="3">
    <source>
        <dbReference type="EMBL" id="MBP2050737.1"/>
    </source>
</evidence>
<evidence type="ECO:0000256" key="1">
    <source>
        <dbReference type="SAM" id="MobiDB-lite"/>
    </source>
</evidence>
<keyword evidence="2" id="KW-0472">Membrane</keyword>
<organism evidence="3 4">
    <name type="scientific">Streptomyces griseochromogenes</name>
    <dbReference type="NCBI Taxonomy" id="68214"/>
    <lineage>
        <taxon>Bacteria</taxon>
        <taxon>Bacillati</taxon>
        <taxon>Actinomycetota</taxon>
        <taxon>Actinomycetes</taxon>
        <taxon>Kitasatosporales</taxon>
        <taxon>Streptomycetaceae</taxon>
        <taxon>Streptomyces</taxon>
    </lineage>
</organism>
<feature type="compositionally biased region" description="Pro residues" evidence="1">
    <location>
        <begin position="54"/>
        <end position="66"/>
    </location>
</feature>
<feature type="region of interest" description="Disordered" evidence="1">
    <location>
        <begin position="50"/>
        <end position="93"/>
    </location>
</feature>
<name>A0ABS4LTJ8_9ACTN</name>
<gene>
    <name evidence="3" type="ORF">J2Z21_003687</name>
</gene>
<keyword evidence="2" id="KW-1133">Transmembrane helix</keyword>
<dbReference type="Proteomes" id="UP001519309">
    <property type="component" value="Unassembled WGS sequence"/>
</dbReference>
<feature type="transmembrane region" description="Helical" evidence="2">
    <location>
        <begin position="28"/>
        <end position="47"/>
    </location>
</feature>
<sequence length="93" mass="10048">MPFDDDEPVFKRSELGTNRYEYNPDNPVGLTLIVLTLVFAGVMLLLMHNHAGPFRPPEPTPAPSIPPDDMSRWAPPPDDGLPSGPPSGTSDAP</sequence>
<comment type="caution">
    <text evidence="3">The sequence shown here is derived from an EMBL/GenBank/DDBJ whole genome shotgun (WGS) entry which is preliminary data.</text>
</comment>
<keyword evidence="4" id="KW-1185">Reference proteome</keyword>
<reference evidence="3 4" key="1">
    <citation type="submission" date="2021-03" db="EMBL/GenBank/DDBJ databases">
        <title>Genomic Encyclopedia of Type Strains, Phase IV (KMG-IV): sequencing the most valuable type-strain genomes for metagenomic binning, comparative biology and taxonomic classification.</title>
        <authorList>
            <person name="Goeker M."/>
        </authorList>
    </citation>
    <scope>NUCLEOTIDE SEQUENCE [LARGE SCALE GENOMIC DNA]</scope>
    <source>
        <strain evidence="3 4">DSM 40499</strain>
    </source>
</reference>
<evidence type="ECO:0000313" key="4">
    <source>
        <dbReference type="Proteomes" id="UP001519309"/>
    </source>
</evidence>
<evidence type="ECO:0000256" key="2">
    <source>
        <dbReference type="SAM" id="Phobius"/>
    </source>
</evidence>
<feature type="compositionally biased region" description="Pro residues" evidence="1">
    <location>
        <begin position="74"/>
        <end position="85"/>
    </location>
</feature>
<dbReference type="EMBL" id="JAGGLP010000007">
    <property type="protein sequence ID" value="MBP2050737.1"/>
    <property type="molecule type" value="Genomic_DNA"/>
</dbReference>
<accession>A0ABS4LTJ8</accession>
<proteinExistence type="predicted"/>